<dbReference type="AlphaFoldDB" id="C7N5L6"/>
<dbReference type="STRING" id="471855.Shel_11680"/>
<dbReference type="KEGG" id="shi:Shel_11680"/>
<organism evidence="1 2">
    <name type="scientific">Slackia heliotrinireducens (strain ATCC 29202 / DSM 20476 / NCTC 11029 / RHS 1)</name>
    <name type="common">Peptococcus heliotrinreducens</name>
    <dbReference type="NCBI Taxonomy" id="471855"/>
    <lineage>
        <taxon>Bacteria</taxon>
        <taxon>Bacillati</taxon>
        <taxon>Actinomycetota</taxon>
        <taxon>Coriobacteriia</taxon>
        <taxon>Eggerthellales</taxon>
        <taxon>Eggerthellaceae</taxon>
        <taxon>Slackia</taxon>
    </lineage>
</organism>
<proteinExistence type="predicted"/>
<accession>C7N5L6</accession>
<evidence type="ECO:0000313" key="1">
    <source>
        <dbReference type="EMBL" id="ACV22201.1"/>
    </source>
</evidence>
<protein>
    <submittedName>
        <fullName evidence="1">Uncharacterized protein</fullName>
    </submittedName>
</protein>
<dbReference type="RefSeq" id="WP_012798304.1">
    <property type="nucleotide sequence ID" value="NC_013165.1"/>
</dbReference>
<sequence>MSEIMVFVGRRMLANCLDLEPGRAYKVSALDRKFGREGFWIEVTDDMETCRLPYKSADEFTQNWRPYEGR</sequence>
<keyword evidence="2" id="KW-1185">Reference proteome</keyword>
<dbReference type="HOGENOM" id="CLU_185343_0_0_11"/>
<evidence type="ECO:0000313" key="2">
    <source>
        <dbReference type="Proteomes" id="UP000002026"/>
    </source>
</evidence>
<name>C7N5L6_SLAHD</name>
<dbReference type="Proteomes" id="UP000002026">
    <property type="component" value="Chromosome"/>
</dbReference>
<reference evidence="1 2" key="1">
    <citation type="journal article" date="2009" name="Stand. Genomic Sci.">
        <title>Complete genome sequence of Slackia heliotrinireducens type strain (RHS 1).</title>
        <authorList>
            <person name="Pukall R."/>
            <person name="Lapidus A."/>
            <person name="Nolan M."/>
            <person name="Copeland A."/>
            <person name="Glavina Del Rio T."/>
            <person name="Lucas S."/>
            <person name="Chen F."/>
            <person name="Tice H."/>
            <person name="Cheng J.F."/>
            <person name="Chertkov O."/>
            <person name="Bruce D."/>
            <person name="Goodwin L."/>
            <person name="Kuske C."/>
            <person name="Brettin T."/>
            <person name="Detter J.C."/>
            <person name="Han C."/>
            <person name="Pitluck S."/>
            <person name="Pati A."/>
            <person name="Mavrommatis K."/>
            <person name="Ivanova N."/>
            <person name="Ovchinnikova G."/>
            <person name="Chen A."/>
            <person name="Palaniappan K."/>
            <person name="Schneider S."/>
            <person name="Rohde M."/>
            <person name="Chain P."/>
            <person name="D'haeseleer P."/>
            <person name="Goker M."/>
            <person name="Bristow J."/>
            <person name="Eisen J.A."/>
            <person name="Markowitz V."/>
            <person name="Kyrpides N.C."/>
            <person name="Klenk H.P."/>
            <person name="Hugenholtz P."/>
        </authorList>
    </citation>
    <scope>NUCLEOTIDE SEQUENCE [LARGE SCALE GENOMIC DNA]</scope>
    <source>
        <strain evidence="2">ATCC 29202 / DSM 20476 / NCTC 11029 / RHS 1</strain>
    </source>
</reference>
<dbReference type="EMBL" id="CP001684">
    <property type="protein sequence ID" value="ACV22201.1"/>
    <property type="molecule type" value="Genomic_DNA"/>
</dbReference>
<gene>
    <name evidence="1" type="ordered locus">Shel_11680</name>
</gene>